<reference evidence="9" key="1">
    <citation type="submission" date="2022-12" db="EMBL/GenBank/DDBJ databases">
        <title>New Phytohabitans aurantiacus sp. RD004123 nov., an actinomycete isolated from soil.</title>
        <authorList>
            <person name="Triningsih D.W."/>
            <person name="Harunari E."/>
            <person name="Igarashi Y."/>
        </authorList>
    </citation>
    <scope>NUCLEOTIDE SEQUENCE</scope>
    <source>
        <strain evidence="9">RD004123</strain>
    </source>
</reference>
<keyword evidence="2" id="KW-1003">Cell membrane</keyword>
<keyword evidence="4 6" id="KW-1133">Transmembrane helix</keyword>
<dbReference type="Proteomes" id="UP001144280">
    <property type="component" value="Unassembled WGS sequence"/>
</dbReference>
<keyword evidence="3 6" id="KW-0812">Transmembrane</keyword>
<keyword evidence="10" id="KW-1185">Reference proteome</keyword>
<sequence>MLGWQGRERWGYRHGWTVIGVLIGVVCGSAATSARLIARDAGPLAALVRDQATVEADLIVRDDPRRVGGDSGRPPLYAVSADMLTVRPLDGPGQTLRVSARVLVLATDPAWRPLLPGQRVTTKGRLMPARGGDLRAGVLSARGAPTLQGTTSWAQRAAGRLRAGLQQACVPLPDEPGGLLPGLVVGDISRLDPAVVDDFRTTGMTHLVAVSGSNVAIVIGAVLLAARWARARPWLAAGACGLALAGFVILARPSPSVVRAAAMGAVGLLALATGRPRAALPALATAVTVLVVVDPELAGDAGFALSVLATGGLLLLAPRWRDGLRRRGVPAGVAEAVVIPASAQVACAPVVAGLSGGVSLVALPANLLAVPAIAPATLLGIAAAVVSPVWPAGAEFAAWLGGWPAWWLVLVARYGARVPAGSVPWPAGVWGALLLAALTVAFLLAARRRLVRRLAAVVAAAVAVGALPVRLAASGWPPARMVVAVCAVGQGDAVVLPVASGQAIVVDAGPDPPAVDHCLRRLGVRTVPLLVVTHFHLDHVGGIEGVVRGRAVGAVVTTAWHEPEFGRALVMRSASARRIPVVAAHPGWARMIGQLEVRAIGPPLPMRGTRSDANNNSLVLTVRREGIRILLTGDAEVEEQQALLERMGSASVRADILKVAHHGSSFQEPAFLDAVDPAVALVPVGGGNRYGHPAGAVLARLSRGGARVLRTDVDGDVAVVETDRGLAVVTRKVTE</sequence>
<feature type="transmembrane region" description="Helical" evidence="6">
    <location>
        <begin position="258"/>
        <end position="277"/>
    </location>
</feature>
<evidence type="ECO:0000313" key="9">
    <source>
        <dbReference type="EMBL" id="GLI00339.1"/>
    </source>
</evidence>
<dbReference type="Gene3D" id="3.60.15.10">
    <property type="entry name" value="Ribonuclease Z/Hydroxyacylglutathione hydrolase-like"/>
    <property type="match status" value="1"/>
</dbReference>
<feature type="domain" description="Metallo-beta-lactamase" evidence="7">
    <location>
        <begin position="490"/>
        <end position="664"/>
    </location>
</feature>
<evidence type="ECO:0000259" key="7">
    <source>
        <dbReference type="Pfam" id="PF00753"/>
    </source>
</evidence>
<evidence type="ECO:0000256" key="6">
    <source>
        <dbReference type="SAM" id="Phobius"/>
    </source>
</evidence>
<feature type="transmembrane region" description="Helical" evidence="6">
    <location>
        <begin position="396"/>
        <end position="415"/>
    </location>
</feature>
<dbReference type="InterPro" id="IPR004477">
    <property type="entry name" value="ComEC_N"/>
</dbReference>
<dbReference type="CDD" id="cd07731">
    <property type="entry name" value="ComA-like_MBL-fold"/>
    <property type="match status" value="1"/>
</dbReference>
<feature type="transmembrane region" description="Helical" evidence="6">
    <location>
        <begin position="207"/>
        <end position="228"/>
    </location>
</feature>
<dbReference type="InterPro" id="IPR036866">
    <property type="entry name" value="RibonucZ/Hydroxyglut_hydro"/>
</dbReference>
<evidence type="ECO:0000256" key="3">
    <source>
        <dbReference type="ARBA" id="ARBA00022692"/>
    </source>
</evidence>
<dbReference type="SUPFAM" id="SSF56281">
    <property type="entry name" value="Metallo-hydrolase/oxidoreductase"/>
    <property type="match status" value="1"/>
</dbReference>
<dbReference type="EMBL" id="BSDI01000032">
    <property type="protein sequence ID" value="GLI00339.1"/>
    <property type="molecule type" value="Genomic_DNA"/>
</dbReference>
<gene>
    <name evidence="9" type="primary">comE</name>
    <name evidence="9" type="ORF">Pa4123_56150</name>
</gene>
<comment type="caution">
    <text evidence="9">The sequence shown here is derived from an EMBL/GenBank/DDBJ whole genome shotgun (WGS) entry which is preliminary data.</text>
</comment>
<dbReference type="PANTHER" id="PTHR30619:SF1">
    <property type="entry name" value="RECOMBINATION PROTEIN 2"/>
    <property type="match status" value="1"/>
</dbReference>
<feature type="transmembrane region" description="Helical" evidence="6">
    <location>
        <begin position="297"/>
        <end position="316"/>
    </location>
</feature>
<feature type="transmembrane region" description="Helical" evidence="6">
    <location>
        <begin position="16"/>
        <end position="38"/>
    </location>
</feature>
<evidence type="ECO:0000256" key="1">
    <source>
        <dbReference type="ARBA" id="ARBA00004651"/>
    </source>
</evidence>
<dbReference type="InterPro" id="IPR001279">
    <property type="entry name" value="Metallo-B-lactamas"/>
</dbReference>
<name>A0ABQ5R0K5_9ACTN</name>
<evidence type="ECO:0000313" key="10">
    <source>
        <dbReference type="Proteomes" id="UP001144280"/>
    </source>
</evidence>
<accession>A0ABQ5R0K5</accession>
<keyword evidence="5 6" id="KW-0472">Membrane</keyword>
<evidence type="ECO:0000256" key="4">
    <source>
        <dbReference type="ARBA" id="ARBA00022989"/>
    </source>
</evidence>
<feature type="transmembrane region" description="Helical" evidence="6">
    <location>
        <begin position="427"/>
        <end position="446"/>
    </location>
</feature>
<dbReference type="InterPro" id="IPR052159">
    <property type="entry name" value="Competence_DNA_uptake"/>
</dbReference>
<comment type="subcellular location">
    <subcellularLocation>
        <location evidence="1">Cell membrane</location>
        <topology evidence="1">Multi-pass membrane protein</topology>
    </subcellularLocation>
</comment>
<dbReference type="NCBIfam" id="TIGR00360">
    <property type="entry name" value="ComEC_N-term"/>
    <property type="match status" value="1"/>
</dbReference>
<dbReference type="Pfam" id="PF03772">
    <property type="entry name" value="Competence"/>
    <property type="match status" value="1"/>
</dbReference>
<dbReference type="Pfam" id="PF00753">
    <property type="entry name" value="Lactamase_B"/>
    <property type="match status" value="1"/>
</dbReference>
<evidence type="ECO:0000259" key="8">
    <source>
        <dbReference type="Pfam" id="PF03772"/>
    </source>
</evidence>
<proteinExistence type="predicted"/>
<feature type="transmembrane region" description="Helical" evidence="6">
    <location>
        <begin position="337"/>
        <end position="362"/>
    </location>
</feature>
<feature type="domain" description="ComEC/Rec2-related protein" evidence="8">
    <location>
        <begin position="183"/>
        <end position="446"/>
    </location>
</feature>
<organism evidence="9 10">
    <name type="scientific">Phytohabitans aurantiacus</name>
    <dbReference type="NCBI Taxonomy" id="3016789"/>
    <lineage>
        <taxon>Bacteria</taxon>
        <taxon>Bacillati</taxon>
        <taxon>Actinomycetota</taxon>
        <taxon>Actinomycetes</taxon>
        <taxon>Micromonosporales</taxon>
        <taxon>Micromonosporaceae</taxon>
    </lineage>
</organism>
<feature type="transmembrane region" description="Helical" evidence="6">
    <location>
        <begin position="453"/>
        <end position="473"/>
    </location>
</feature>
<dbReference type="PANTHER" id="PTHR30619">
    <property type="entry name" value="DNA INTERNALIZATION/COMPETENCE PROTEIN COMEC/REC2"/>
    <property type="match status" value="1"/>
</dbReference>
<feature type="transmembrane region" description="Helical" evidence="6">
    <location>
        <begin position="234"/>
        <end position="251"/>
    </location>
</feature>
<protein>
    <submittedName>
        <fullName evidence="9">Competence protein ComEC</fullName>
    </submittedName>
</protein>
<evidence type="ECO:0000256" key="5">
    <source>
        <dbReference type="ARBA" id="ARBA00023136"/>
    </source>
</evidence>
<dbReference type="InterPro" id="IPR035681">
    <property type="entry name" value="ComA-like_MBL"/>
</dbReference>
<feature type="transmembrane region" description="Helical" evidence="6">
    <location>
        <begin position="368"/>
        <end position="389"/>
    </location>
</feature>
<evidence type="ECO:0000256" key="2">
    <source>
        <dbReference type="ARBA" id="ARBA00022475"/>
    </source>
</evidence>